<organism evidence="2 3">
    <name type="scientific">Haliovirga abyssi</name>
    <dbReference type="NCBI Taxonomy" id="2996794"/>
    <lineage>
        <taxon>Bacteria</taxon>
        <taxon>Fusobacteriati</taxon>
        <taxon>Fusobacteriota</taxon>
        <taxon>Fusobacteriia</taxon>
        <taxon>Fusobacteriales</taxon>
        <taxon>Haliovirgaceae</taxon>
        <taxon>Haliovirga</taxon>
    </lineage>
</organism>
<keyword evidence="1" id="KW-0732">Signal</keyword>
<evidence type="ECO:0000256" key="1">
    <source>
        <dbReference type="SAM" id="SignalP"/>
    </source>
</evidence>
<dbReference type="RefSeq" id="WP_307903371.1">
    <property type="nucleotide sequence ID" value="NZ_AP027059.1"/>
</dbReference>
<feature type="signal peptide" evidence="1">
    <location>
        <begin position="1"/>
        <end position="18"/>
    </location>
</feature>
<protein>
    <recommendedName>
        <fullName evidence="4">PorV/PorQ family protein</fullName>
    </recommendedName>
</protein>
<dbReference type="KEGG" id="haby:HLVA_10730"/>
<evidence type="ECO:0000313" key="3">
    <source>
        <dbReference type="Proteomes" id="UP001321582"/>
    </source>
</evidence>
<accession>A0AAU9DIC0</accession>
<feature type="chain" id="PRO_5043717538" description="PorV/PorQ family protein" evidence="1">
    <location>
        <begin position="19"/>
        <end position="312"/>
    </location>
</feature>
<dbReference type="Proteomes" id="UP001321582">
    <property type="component" value="Chromosome"/>
</dbReference>
<evidence type="ECO:0000313" key="2">
    <source>
        <dbReference type="EMBL" id="BDU50504.1"/>
    </source>
</evidence>
<keyword evidence="3" id="KW-1185">Reference proteome</keyword>
<name>A0AAU9DIC0_9FUSO</name>
<reference evidence="2 3" key="1">
    <citation type="submission" date="2022-11" db="EMBL/GenBank/DDBJ databases">
        <title>Haliovirga abyssi gen. nov., sp. nov., a mesophilic fermentative bacterium isolated from the Iheya North hydrothermal field and the proposal of Haliovirgaceae fam. nov.</title>
        <authorList>
            <person name="Miyazaki U."/>
            <person name="Tame A."/>
            <person name="Miyazaki J."/>
            <person name="Takai K."/>
            <person name="Sawayama S."/>
            <person name="Kitajima M."/>
            <person name="Okamoto A."/>
            <person name="Nakagawa S."/>
        </authorList>
    </citation>
    <scope>NUCLEOTIDE SEQUENCE [LARGE SCALE GENOMIC DNA]</scope>
    <source>
        <strain evidence="2 3">IC12</strain>
    </source>
</reference>
<gene>
    <name evidence="2" type="ORF">HLVA_10730</name>
</gene>
<proteinExistence type="predicted"/>
<sequence length="312" mass="35089">MMKKILILMLVVSSFTFATENAIFTSIPLDGKSSGMGGLLSLDSPIKYISKKNNSWNVKMSQKNNLGVVDYKEFELSKNTDKFGLGIRYEKSGDILKADKIGFVTAYKFNIIKIGFNFNLYNVNVSKDVSATDVIMKEAIAQGIKYEALSESKAQGSGVDMAISFDLNKNITIGYFAKNIKSSLEWKIKNEDNYSETLDKEGIFSIAYNKENIEAIGEIENGDRFNIGISRNYYKKLDLRVGMSRNLNSIDNIEAQKSYTVGVGFLPLDINFNNKKIDLGVDIGYEMKYFGNDDIFNGNSQDDITFTTYLKY</sequence>
<dbReference type="AlphaFoldDB" id="A0AAU9DIC0"/>
<evidence type="ECO:0008006" key="4">
    <source>
        <dbReference type="Google" id="ProtNLM"/>
    </source>
</evidence>
<dbReference type="EMBL" id="AP027059">
    <property type="protein sequence ID" value="BDU50504.1"/>
    <property type="molecule type" value="Genomic_DNA"/>
</dbReference>